<organism evidence="3 4">
    <name type="scientific">Parathielavia appendiculata</name>
    <dbReference type="NCBI Taxonomy" id="2587402"/>
    <lineage>
        <taxon>Eukaryota</taxon>
        <taxon>Fungi</taxon>
        <taxon>Dikarya</taxon>
        <taxon>Ascomycota</taxon>
        <taxon>Pezizomycotina</taxon>
        <taxon>Sordariomycetes</taxon>
        <taxon>Sordariomycetidae</taxon>
        <taxon>Sordariales</taxon>
        <taxon>Chaetomiaceae</taxon>
        <taxon>Parathielavia</taxon>
    </lineage>
</organism>
<name>A0AAN6Z4D8_9PEZI</name>
<feature type="region of interest" description="Disordered" evidence="2">
    <location>
        <begin position="1"/>
        <end position="215"/>
    </location>
</feature>
<comment type="caution">
    <text evidence="3">The sequence shown here is derived from an EMBL/GenBank/DDBJ whole genome shotgun (WGS) entry which is preliminary data.</text>
</comment>
<feature type="region of interest" description="Disordered" evidence="2">
    <location>
        <begin position="420"/>
        <end position="439"/>
    </location>
</feature>
<dbReference type="EMBL" id="MU853228">
    <property type="protein sequence ID" value="KAK4123699.1"/>
    <property type="molecule type" value="Genomic_DNA"/>
</dbReference>
<feature type="coiled-coil region" evidence="1">
    <location>
        <begin position="285"/>
        <end position="319"/>
    </location>
</feature>
<feature type="compositionally biased region" description="Low complexity" evidence="2">
    <location>
        <begin position="49"/>
        <end position="72"/>
    </location>
</feature>
<proteinExistence type="predicted"/>
<dbReference type="GeneID" id="87825716"/>
<dbReference type="AlphaFoldDB" id="A0AAN6Z4D8"/>
<keyword evidence="1" id="KW-0175">Coiled coil</keyword>
<accession>A0AAN6Z4D8</accession>
<feature type="compositionally biased region" description="Polar residues" evidence="2">
    <location>
        <begin position="1"/>
        <end position="13"/>
    </location>
</feature>
<reference evidence="3" key="2">
    <citation type="submission" date="2023-05" db="EMBL/GenBank/DDBJ databases">
        <authorList>
            <consortium name="Lawrence Berkeley National Laboratory"/>
            <person name="Steindorff A."/>
            <person name="Hensen N."/>
            <person name="Bonometti L."/>
            <person name="Westerberg I."/>
            <person name="Brannstrom I.O."/>
            <person name="Guillou S."/>
            <person name="Cros-Aarteil S."/>
            <person name="Calhoun S."/>
            <person name="Haridas S."/>
            <person name="Kuo A."/>
            <person name="Mondo S."/>
            <person name="Pangilinan J."/>
            <person name="Riley R."/>
            <person name="Labutti K."/>
            <person name="Andreopoulos B."/>
            <person name="Lipzen A."/>
            <person name="Chen C."/>
            <person name="Yanf M."/>
            <person name="Daum C."/>
            <person name="Ng V."/>
            <person name="Clum A."/>
            <person name="Ohm R."/>
            <person name="Martin F."/>
            <person name="Silar P."/>
            <person name="Natvig D."/>
            <person name="Lalanne C."/>
            <person name="Gautier V."/>
            <person name="Ament-Velasquez S.L."/>
            <person name="Kruys A."/>
            <person name="Hutchinson M.I."/>
            <person name="Powell A.J."/>
            <person name="Barry K."/>
            <person name="Miller A.N."/>
            <person name="Grigoriev I.V."/>
            <person name="Debuchy R."/>
            <person name="Gladieux P."/>
            <person name="Thoren M.H."/>
            <person name="Johannesson H."/>
        </authorList>
    </citation>
    <scope>NUCLEOTIDE SEQUENCE</scope>
    <source>
        <strain evidence="3">CBS 731.68</strain>
    </source>
</reference>
<evidence type="ECO:0000313" key="4">
    <source>
        <dbReference type="Proteomes" id="UP001302602"/>
    </source>
</evidence>
<keyword evidence="4" id="KW-1185">Reference proteome</keyword>
<gene>
    <name evidence="3" type="ORF">N657DRAFT_573206</name>
</gene>
<dbReference type="RefSeq" id="XP_062647470.1">
    <property type="nucleotide sequence ID" value="XM_062788946.1"/>
</dbReference>
<feature type="compositionally biased region" description="Low complexity" evidence="2">
    <location>
        <begin position="168"/>
        <end position="206"/>
    </location>
</feature>
<evidence type="ECO:0000313" key="3">
    <source>
        <dbReference type="EMBL" id="KAK4123699.1"/>
    </source>
</evidence>
<sequence length="502" mass="53421">MSSIPSSSAFSRTRSLRKLTKSERGGAINGETGNISSSRLPVKGQLTETASAPTATRTSRSATADATTARSSDLLSGVFARITSSSTRSRETGSPTPETSPPGRLTRAATVRQPSTSTRPTTSGGGTVAGPRPTTSSGAPTARRVFSGASVGQATDKAPGPRHARAKSSVTTLSSATTLRPPSQTSTASSSITATAAAPKPAPSTTNTGNNTGILKPAFKTHQQSYTPLKPSAPKPPTSLFLAPLSPSKQPTNIALSAETARLQTELLQLHLLHRDAGRVVDEWKASARGKLEEKFERVRQLDEEIGKLEGEVEEGRNIAFIVDWASNVGTKLLLLEEKVVMLDSVVSGVWSVVGEPGGRYERVAREFGEWVARVEGRGIGDEAAALELIPPLPPTWHEEAAHLARRLDDWRRKLRELGHLPTSAPDNTDGDGEAEPGPSLARILAGCRALVHGMLAELDMMEQMQRDAAAAEMRWVREMNRHGLRGTDEGPARAGAIWRVL</sequence>
<dbReference type="Proteomes" id="UP001302602">
    <property type="component" value="Unassembled WGS sequence"/>
</dbReference>
<protein>
    <submittedName>
        <fullName evidence="3">Uncharacterized protein</fullName>
    </submittedName>
</protein>
<evidence type="ECO:0000256" key="1">
    <source>
        <dbReference type="SAM" id="Coils"/>
    </source>
</evidence>
<feature type="compositionally biased region" description="Low complexity" evidence="2">
    <location>
        <begin position="83"/>
        <end position="122"/>
    </location>
</feature>
<reference evidence="3" key="1">
    <citation type="journal article" date="2023" name="Mol. Phylogenet. Evol.">
        <title>Genome-scale phylogeny and comparative genomics of the fungal order Sordariales.</title>
        <authorList>
            <person name="Hensen N."/>
            <person name="Bonometti L."/>
            <person name="Westerberg I."/>
            <person name="Brannstrom I.O."/>
            <person name="Guillou S."/>
            <person name="Cros-Aarteil S."/>
            <person name="Calhoun S."/>
            <person name="Haridas S."/>
            <person name="Kuo A."/>
            <person name="Mondo S."/>
            <person name="Pangilinan J."/>
            <person name="Riley R."/>
            <person name="LaButti K."/>
            <person name="Andreopoulos B."/>
            <person name="Lipzen A."/>
            <person name="Chen C."/>
            <person name="Yan M."/>
            <person name="Daum C."/>
            <person name="Ng V."/>
            <person name="Clum A."/>
            <person name="Steindorff A."/>
            <person name="Ohm R.A."/>
            <person name="Martin F."/>
            <person name="Silar P."/>
            <person name="Natvig D.O."/>
            <person name="Lalanne C."/>
            <person name="Gautier V."/>
            <person name="Ament-Velasquez S.L."/>
            <person name="Kruys A."/>
            <person name="Hutchinson M.I."/>
            <person name="Powell A.J."/>
            <person name="Barry K."/>
            <person name="Miller A.N."/>
            <person name="Grigoriev I.V."/>
            <person name="Debuchy R."/>
            <person name="Gladieux P."/>
            <person name="Hiltunen Thoren M."/>
            <person name="Johannesson H."/>
        </authorList>
    </citation>
    <scope>NUCLEOTIDE SEQUENCE</scope>
    <source>
        <strain evidence="3">CBS 731.68</strain>
    </source>
</reference>
<evidence type="ECO:0000256" key="2">
    <source>
        <dbReference type="SAM" id="MobiDB-lite"/>
    </source>
</evidence>